<comment type="subcellular location">
    <subcellularLocation>
        <location evidence="1">Periplasm</location>
    </subcellularLocation>
</comment>
<evidence type="ECO:0000256" key="2">
    <source>
        <dbReference type="ARBA" id="ARBA00010742"/>
    </source>
</evidence>
<feature type="chain" id="PRO_5034456056" evidence="4">
    <location>
        <begin position="21"/>
        <end position="307"/>
    </location>
</feature>
<dbReference type="PANTHER" id="PTHR30024">
    <property type="entry name" value="ALIPHATIC SULFONATES-BINDING PROTEIN-RELATED"/>
    <property type="match status" value="1"/>
</dbReference>
<dbReference type="EMBL" id="LFQU01000014">
    <property type="protein sequence ID" value="KOO68396.1"/>
    <property type="molecule type" value="Genomic_DNA"/>
</dbReference>
<dbReference type="GO" id="GO:0042597">
    <property type="term" value="C:periplasmic space"/>
    <property type="evidence" value="ECO:0007669"/>
    <property type="project" value="UniProtKB-SubCell"/>
</dbReference>
<evidence type="ECO:0000313" key="6">
    <source>
        <dbReference type="EMBL" id="KOO68396.1"/>
    </source>
</evidence>
<protein>
    <submittedName>
        <fullName evidence="6">NLPA lipoprotein</fullName>
    </submittedName>
</protein>
<evidence type="ECO:0000256" key="3">
    <source>
        <dbReference type="ARBA" id="ARBA00022729"/>
    </source>
</evidence>
<feature type="domain" description="SsuA/THI5-like" evidence="5">
    <location>
        <begin position="55"/>
        <end position="251"/>
    </location>
</feature>
<name>A0A8E1QZ41_9BACT</name>
<dbReference type="PROSITE" id="PS51257">
    <property type="entry name" value="PROKAR_LIPOPROTEIN"/>
    <property type="match status" value="1"/>
</dbReference>
<reference evidence="6 7" key="1">
    <citation type="submission" date="2015-06" db="EMBL/GenBank/DDBJ databases">
        <title>Prevotella sp. 109, sp. nov., a novel member of the family Prevotellaceae isolated from human faeces.</title>
        <authorList>
            <person name="Shkoporov A.N."/>
            <person name="Chaplin A.V."/>
            <person name="Kafarskaia L.I."/>
            <person name="Efimov B.A."/>
        </authorList>
    </citation>
    <scope>NUCLEOTIDE SEQUENCE [LARGE SCALE GENOMIC DNA]</scope>
    <source>
        <strain evidence="6 7">109</strain>
    </source>
</reference>
<evidence type="ECO:0000313" key="7">
    <source>
        <dbReference type="Proteomes" id="UP000036951"/>
    </source>
</evidence>
<comment type="similarity">
    <text evidence="2">Belongs to the bacterial solute-binding protein SsuA/TauA family.</text>
</comment>
<evidence type="ECO:0000256" key="4">
    <source>
        <dbReference type="SAM" id="SignalP"/>
    </source>
</evidence>
<feature type="signal peptide" evidence="4">
    <location>
        <begin position="1"/>
        <end position="20"/>
    </location>
</feature>
<dbReference type="PANTHER" id="PTHR30024:SF47">
    <property type="entry name" value="TAURINE-BINDING PERIPLASMIC PROTEIN"/>
    <property type="match status" value="1"/>
</dbReference>
<dbReference type="SUPFAM" id="SSF53850">
    <property type="entry name" value="Periplasmic binding protein-like II"/>
    <property type="match status" value="1"/>
</dbReference>
<keyword evidence="7" id="KW-1185">Reference proteome</keyword>
<dbReference type="Gene3D" id="3.40.190.10">
    <property type="entry name" value="Periplasmic binding protein-like II"/>
    <property type="match status" value="2"/>
</dbReference>
<sequence>MKAKHIVIFLLSTLILTACGQSYEEARKQSKAEYEKRKKEDSLALKVGVLPTLDCLPMYVAKEQCLFDTAKADIRLKQFMSQIDCDAALKAEKTEGGITDLVRGQRMKAKGTGLDYISATNTYWQLISNRKARIRNIKQLNDKMIAMARFSATALLADYATDSVKLKPEEVFKVQINDVALRLQMLLNNEMDAMLLTEPQATTARIYKNDVLMDSRDKDMRLGVIAFRSKAMTDKRRKQQLQEFLKGYNAACDTINKYGLQHFAPIFEKYYKIDSRTIKALPKIKFEHATPPRQKDIDTADKWLKKQ</sequence>
<evidence type="ECO:0000256" key="1">
    <source>
        <dbReference type="ARBA" id="ARBA00004418"/>
    </source>
</evidence>
<dbReference type="Proteomes" id="UP000036951">
    <property type="component" value="Unassembled WGS sequence"/>
</dbReference>
<evidence type="ECO:0000259" key="5">
    <source>
        <dbReference type="Pfam" id="PF09084"/>
    </source>
</evidence>
<dbReference type="OrthoDB" id="1081427at2"/>
<comment type="caution">
    <text evidence="6">The sequence shown here is derived from an EMBL/GenBank/DDBJ whole genome shotgun (WGS) entry which is preliminary data.</text>
</comment>
<dbReference type="AlphaFoldDB" id="A0A8E1QZ41"/>
<proteinExistence type="inferred from homology"/>
<accession>A0A8E1QZ41</accession>
<dbReference type="InterPro" id="IPR015168">
    <property type="entry name" value="SsuA/THI5"/>
</dbReference>
<gene>
    <name evidence="6" type="ORF">ACU52_08485</name>
</gene>
<keyword evidence="3 4" id="KW-0732">Signal</keyword>
<dbReference type="Pfam" id="PF09084">
    <property type="entry name" value="NMT1"/>
    <property type="match status" value="1"/>
</dbReference>
<organism evidence="6 7">
    <name type="scientific">Xylanibacter rarus</name>
    <dbReference type="NCBI Taxonomy" id="1676614"/>
    <lineage>
        <taxon>Bacteria</taxon>
        <taxon>Pseudomonadati</taxon>
        <taxon>Bacteroidota</taxon>
        <taxon>Bacteroidia</taxon>
        <taxon>Bacteroidales</taxon>
        <taxon>Prevotellaceae</taxon>
        <taxon>Xylanibacter</taxon>
    </lineage>
</organism>
<keyword evidence="6" id="KW-0449">Lipoprotein</keyword>
<dbReference type="RefSeq" id="WP_053398477.1">
    <property type="nucleotide sequence ID" value="NZ_DAWBWQ010000160.1"/>
</dbReference>